<organism evidence="2 3">
    <name type="scientific">Aromia moschata</name>
    <dbReference type="NCBI Taxonomy" id="1265417"/>
    <lineage>
        <taxon>Eukaryota</taxon>
        <taxon>Metazoa</taxon>
        <taxon>Ecdysozoa</taxon>
        <taxon>Arthropoda</taxon>
        <taxon>Hexapoda</taxon>
        <taxon>Insecta</taxon>
        <taxon>Pterygota</taxon>
        <taxon>Neoptera</taxon>
        <taxon>Endopterygota</taxon>
        <taxon>Coleoptera</taxon>
        <taxon>Polyphaga</taxon>
        <taxon>Cucujiformia</taxon>
        <taxon>Chrysomeloidea</taxon>
        <taxon>Cerambycidae</taxon>
        <taxon>Cerambycinae</taxon>
        <taxon>Callichromatini</taxon>
        <taxon>Aromia</taxon>
    </lineage>
</organism>
<reference evidence="2" key="1">
    <citation type="journal article" date="2023" name="Insect Mol. Biol.">
        <title>Genome sequencing provides insights into the evolution of gene families encoding plant cell wall-degrading enzymes in longhorned beetles.</title>
        <authorList>
            <person name="Shin N.R."/>
            <person name="Okamura Y."/>
            <person name="Kirsch R."/>
            <person name="Pauchet Y."/>
        </authorList>
    </citation>
    <scope>NUCLEOTIDE SEQUENCE</scope>
    <source>
        <strain evidence="2">AMC_N1</strain>
    </source>
</reference>
<evidence type="ECO:0000313" key="2">
    <source>
        <dbReference type="EMBL" id="KAJ8938146.1"/>
    </source>
</evidence>
<proteinExistence type="predicted"/>
<feature type="region of interest" description="Disordered" evidence="1">
    <location>
        <begin position="30"/>
        <end position="60"/>
    </location>
</feature>
<keyword evidence="3" id="KW-1185">Reference proteome</keyword>
<evidence type="ECO:0000313" key="3">
    <source>
        <dbReference type="Proteomes" id="UP001162162"/>
    </source>
</evidence>
<comment type="caution">
    <text evidence="2">The sequence shown here is derived from an EMBL/GenBank/DDBJ whole genome shotgun (WGS) entry which is preliminary data.</text>
</comment>
<accession>A0AAV8XH77</accession>
<evidence type="ECO:0000256" key="1">
    <source>
        <dbReference type="SAM" id="MobiDB-lite"/>
    </source>
</evidence>
<sequence>MSLQVNLKHEPSSNAMTCIRDKWTPHAAFYRDGTREGGDLTGTVSRPNRGKRGEITEDVN</sequence>
<name>A0AAV8XH77_9CUCU</name>
<dbReference type="EMBL" id="JAPWTK010000581">
    <property type="protein sequence ID" value="KAJ8938146.1"/>
    <property type="molecule type" value="Genomic_DNA"/>
</dbReference>
<protein>
    <submittedName>
        <fullName evidence="2">Uncharacterized protein</fullName>
    </submittedName>
</protein>
<gene>
    <name evidence="2" type="ORF">NQ318_007006</name>
</gene>
<feature type="compositionally biased region" description="Basic and acidic residues" evidence="1">
    <location>
        <begin position="51"/>
        <end position="60"/>
    </location>
</feature>
<dbReference type="Proteomes" id="UP001162162">
    <property type="component" value="Unassembled WGS sequence"/>
</dbReference>
<dbReference type="AlphaFoldDB" id="A0AAV8XH77"/>